<dbReference type="Pfam" id="PF00106">
    <property type="entry name" value="adh_short"/>
    <property type="match status" value="1"/>
</dbReference>
<dbReference type="PANTHER" id="PTHR43976">
    <property type="entry name" value="SHORT CHAIN DEHYDROGENASE"/>
    <property type="match status" value="1"/>
</dbReference>
<dbReference type="InterPro" id="IPR051911">
    <property type="entry name" value="SDR_oxidoreductase"/>
</dbReference>
<dbReference type="PRINTS" id="PR00081">
    <property type="entry name" value="GDHRDH"/>
</dbReference>
<keyword evidence="2" id="KW-0560">Oxidoreductase</keyword>
<organism evidence="4 5">
    <name type="scientific">Rhodoferax potami</name>
    <dbReference type="NCBI Taxonomy" id="3068338"/>
    <lineage>
        <taxon>Bacteria</taxon>
        <taxon>Pseudomonadati</taxon>
        <taxon>Pseudomonadota</taxon>
        <taxon>Betaproteobacteria</taxon>
        <taxon>Burkholderiales</taxon>
        <taxon>Comamonadaceae</taxon>
        <taxon>Rhodoferax</taxon>
    </lineage>
</organism>
<proteinExistence type="inferred from homology"/>
<dbReference type="InterPro" id="IPR002347">
    <property type="entry name" value="SDR_fam"/>
</dbReference>
<dbReference type="Gene3D" id="3.40.50.720">
    <property type="entry name" value="NAD(P)-binding Rossmann-like Domain"/>
    <property type="match status" value="1"/>
</dbReference>
<dbReference type="Proteomes" id="UP001321700">
    <property type="component" value="Unassembled WGS sequence"/>
</dbReference>
<evidence type="ECO:0000256" key="2">
    <source>
        <dbReference type="ARBA" id="ARBA00023002"/>
    </source>
</evidence>
<dbReference type="InterPro" id="IPR036291">
    <property type="entry name" value="NAD(P)-bd_dom_sf"/>
</dbReference>
<dbReference type="CDD" id="cd05374">
    <property type="entry name" value="17beta-HSD-like_SDR_c"/>
    <property type="match status" value="1"/>
</dbReference>
<dbReference type="RefSeq" id="WP_313873106.1">
    <property type="nucleotide sequence ID" value="NZ_JAVBIK010000001.1"/>
</dbReference>
<keyword evidence="5" id="KW-1185">Reference proteome</keyword>
<dbReference type="PRINTS" id="PR00080">
    <property type="entry name" value="SDRFAMILY"/>
</dbReference>
<gene>
    <name evidence="4" type="ORF">RAE19_00670</name>
</gene>
<reference evidence="4 5" key="1">
    <citation type="submission" date="2023-08" db="EMBL/GenBank/DDBJ databases">
        <title>Rhodoferax potami sp. nov. and Rhodoferax mekongensis sp. nov., isolated from the Mekong River in Thailand.</title>
        <authorList>
            <person name="Kitikhun S."/>
            <person name="Charoenyingcharoen P."/>
            <person name="Siriarchawattana P."/>
            <person name="Likhitrattanapisal S."/>
            <person name="Nilsakha T."/>
            <person name="Chanpet A."/>
            <person name="Rattanawaree P."/>
            <person name="Ingsriswang S."/>
        </authorList>
    </citation>
    <scope>NUCLEOTIDE SEQUENCE [LARGE SCALE GENOMIC DNA]</scope>
    <source>
        <strain evidence="4 5">TBRC 17660</strain>
    </source>
</reference>
<comment type="caution">
    <text evidence="4">The sequence shown here is derived from an EMBL/GenBank/DDBJ whole genome shotgun (WGS) entry which is preliminary data.</text>
</comment>
<evidence type="ECO:0000256" key="3">
    <source>
        <dbReference type="RuleBase" id="RU000363"/>
    </source>
</evidence>
<dbReference type="EMBL" id="JAVBIK010000001">
    <property type="protein sequence ID" value="MDT7517268.1"/>
    <property type="molecule type" value="Genomic_DNA"/>
</dbReference>
<dbReference type="PANTHER" id="PTHR43976:SF16">
    <property type="entry name" value="SHORT-CHAIN DEHYDROGENASE_REDUCTASE FAMILY PROTEIN"/>
    <property type="match status" value="1"/>
</dbReference>
<accession>A0ABU3KI47</accession>
<name>A0ABU3KI47_9BURK</name>
<dbReference type="NCBIfam" id="NF004826">
    <property type="entry name" value="PRK06182.1"/>
    <property type="match status" value="1"/>
</dbReference>
<evidence type="ECO:0000256" key="1">
    <source>
        <dbReference type="ARBA" id="ARBA00006484"/>
    </source>
</evidence>
<dbReference type="SUPFAM" id="SSF51735">
    <property type="entry name" value="NAD(P)-binding Rossmann-fold domains"/>
    <property type="match status" value="1"/>
</dbReference>
<evidence type="ECO:0000313" key="4">
    <source>
        <dbReference type="EMBL" id="MDT7517268.1"/>
    </source>
</evidence>
<comment type="similarity">
    <text evidence="1 3">Belongs to the short-chain dehydrogenases/reductases (SDR) family.</text>
</comment>
<evidence type="ECO:0000313" key="5">
    <source>
        <dbReference type="Proteomes" id="UP001321700"/>
    </source>
</evidence>
<sequence length="278" mass="30102">MSTSSRPQVVLITGASSGMGKEAAKLLLRQGHVVYTAARRIELMQDLQALGAHPLKMDVTDEAQMQAGIAQITAAHGGVDVLVNNAGFGIYGAMEDTSMADARYQFDVNFFGLARMTQLVLPHMRNQQRGRIINISSMGGKMYTPLGSWYHATKHALEGWSDCLRLELAPFGIQVVIVEPGIIATEFGDVMTGPLLERSGKGPYAKLAHIVAKATGDAYSKPNAASPASVIADVIAEAIAAPRPKTRYVAGKMAKPLMFIRKWFGDRFFDMAVMSQMK</sequence>
<protein>
    <submittedName>
        <fullName evidence="4">Oxidoreductase</fullName>
    </submittedName>
</protein>